<reference evidence="5 6" key="1">
    <citation type="submission" date="2016-06" db="EMBL/GenBank/DDBJ databases">
        <title>Complete genome sequences of Bordetella bronchialis and Bordetella flabilis.</title>
        <authorList>
            <person name="LiPuma J.J."/>
            <person name="Spilker T."/>
        </authorList>
    </citation>
    <scope>NUCLEOTIDE SEQUENCE [LARGE SCALE GENOMIC DNA]</scope>
    <source>
        <strain evidence="5 6">AU10664</strain>
    </source>
</reference>
<dbReference type="Gene3D" id="1.10.10.10">
    <property type="entry name" value="Winged helix-like DNA-binding domain superfamily/Winged helix DNA-binding domain"/>
    <property type="match status" value="1"/>
</dbReference>
<keyword evidence="2" id="KW-0238">DNA-binding</keyword>
<keyword evidence="6" id="KW-1185">Reference proteome</keyword>
<dbReference type="PANTHER" id="PTHR44688:SF16">
    <property type="entry name" value="DNA-BINDING TRANSCRIPTIONAL ACTIVATOR DEVR_DOSR"/>
    <property type="match status" value="1"/>
</dbReference>
<evidence type="ECO:0000256" key="3">
    <source>
        <dbReference type="ARBA" id="ARBA00023163"/>
    </source>
</evidence>
<dbReference type="GO" id="GO:0006355">
    <property type="term" value="P:regulation of DNA-templated transcription"/>
    <property type="evidence" value="ECO:0007669"/>
    <property type="project" value="InterPro"/>
</dbReference>
<sequence>MGKQPEIDYRQAFMLAPIGMCVSQWRVIRQANAKLEMIFRYPAATLAGASFQALYPTHEEFQRTGERLTPVLTATGLYADERIMKRNDGELFWCRVTGRTLTPDEPHAAGIWTFEDLSAKRPVTKGLSAREREIATLIAEGKTSKLIARQLGLSPRTVEMYRARLMAKYAATTSAGLIHKLMRPDGG</sequence>
<dbReference type="GO" id="GO:0003677">
    <property type="term" value="F:DNA binding"/>
    <property type="evidence" value="ECO:0007669"/>
    <property type="project" value="UniProtKB-KW"/>
</dbReference>
<dbReference type="SUPFAM" id="SSF55785">
    <property type="entry name" value="PYP-like sensor domain (PAS domain)"/>
    <property type="match status" value="1"/>
</dbReference>
<dbReference type="SUPFAM" id="SSF46894">
    <property type="entry name" value="C-terminal effector domain of the bipartite response regulators"/>
    <property type="match status" value="1"/>
</dbReference>
<dbReference type="NCBIfam" id="TIGR00229">
    <property type="entry name" value="sensory_box"/>
    <property type="match status" value="1"/>
</dbReference>
<protein>
    <submittedName>
        <fullName evidence="5">Helix-turn-helix transcriptional regulator</fullName>
    </submittedName>
</protein>
<dbReference type="InterPro" id="IPR000792">
    <property type="entry name" value="Tscrpt_reg_LuxR_C"/>
</dbReference>
<dbReference type="STRING" id="463014.BAU07_00095"/>
<dbReference type="InterPro" id="IPR000014">
    <property type="entry name" value="PAS"/>
</dbReference>
<dbReference type="PANTHER" id="PTHR44688">
    <property type="entry name" value="DNA-BINDING TRANSCRIPTIONAL ACTIVATOR DEVR_DOSR"/>
    <property type="match status" value="1"/>
</dbReference>
<dbReference type="Gene3D" id="3.30.450.20">
    <property type="entry name" value="PAS domain"/>
    <property type="match status" value="1"/>
</dbReference>
<dbReference type="InterPro" id="IPR016032">
    <property type="entry name" value="Sig_transdc_resp-reg_C-effctor"/>
</dbReference>
<dbReference type="EMBL" id="CP016172">
    <property type="protein sequence ID" value="ANN75729.1"/>
    <property type="molecule type" value="Genomic_DNA"/>
</dbReference>
<accession>A0A193G8Z2</accession>
<name>A0A193G8Z2_9BORD</name>
<feature type="domain" description="HTH luxR-type" evidence="4">
    <location>
        <begin position="118"/>
        <end position="185"/>
    </location>
</feature>
<dbReference type="PRINTS" id="PR00038">
    <property type="entry name" value="HTHLUXR"/>
</dbReference>
<evidence type="ECO:0000313" key="5">
    <source>
        <dbReference type="EMBL" id="ANN75729.1"/>
    </source>
</evidence>
<dbReference type="InterPro" id="IPR036388">
    <property type="entry name" value="WH-like_DNA-bd_sf"/>
</dbReference>
<dbReference type="Proteomes" id="UP000091926">
    <property type="component" value="Chromosome"/>
</dbReference>
<dbReference type="SMART" id="SM00421">
    <property type="entry name" value="HTH_LUXR"/>
    <property type="match status" value="1"/>
</dbReference>
<dbReference type="RefSeq" id="WP_066652431.1">
    <property type="nucleotide sequence ID" value="NZ_CBCSCL010000002.1"/>
</dbReference>
<dbReference type="AlphaFoldDB" id="A0A193G8Z2"/>
<evidence type="ECO:0000259" key="4">
    <source>
        <dbReference type="PROSITE" id="PS50043"/>
    </source>
</evidence>
<dbReference type="KEGG" id="bfz:BAU07_00095"/>
<dbReference type="InterPro" id="IPR035965">
    <property type="entry name" value="PAS-like_dom_sf"/>
</dbReference>
<keyword evidence="1" id="KW-0805">Transcription regulation</keyword>
<gene>
    <name evidence="5" type="ORF">BAU07_00095</name>
</gene>
<evidence type="ECO:0000256" key="2">
    <source>
        <dbReference type="ARBA" id="ARBA00023125"/>
    </source>
</evidence>
<organism evidence="5 6">
    <name type="scientific">Bordetella flabilis</name>
    <dbReference type="NCBI Taxonomy" id="463014"/>
    <lineage>
        <taxon>Bacteria</taxon>
        <taxon>Pseudomonadati</taxon>
        <taxon>Pseudomonadota</taxon>
        <taxon>Betaproteobacteria</taxon>
        <taxon>Burkholderiales</taxon>
        <taxon>Alcaligenaceae</taxon>
        <taxon>Bordetella</taxon>
    </lineage>
</organism>
<dbReference type="PROSITE" id="PS00622">
    <property type="entry name" value="HTH_LUXR_1"/>
    <property type="match status" value="1"/>
</dbReference>
<proteinExistence type="predicted"/>
<evidence type="ECO:0000313" key="6">
    <source>
        <dbReference type="Proteomes" id="UP000091926"/>
    </source>
</evidence>
<dbReference type="OrthoDB" id="8533716at2"/>
<keyword evidence="3" id="KW-0804">Transcription</keyword>
<evidence type="ECO:0000256" key="1">
    <source>
        <dbReference type="ARBA" id="ARBA00023015"/>
    </source>
</evidence>
<dbReference type="PROSITE" id="PS50043">
    <property type="entry name" value="HTH_LUXR_2"/>
    <property type="match status" value="1"/>
</dbReference>
<dbReference type="CDD" id="cd06170">
    <property type="entry name" value="LuxR_C_like"/>
    <property type="match status" value="1"/>
</dbReference>
<dbReference type="CDD" id="cd00130">
    <property type="entry name" value="PAS"/>
    <property type="match status" value="1"/>
</dbReference>
<dbReference type="Pfam" id="PF00196">
    <property type="entry name" value="GerE"/>
    <property type="match status" value="1"/>
</dbReference>